<sequence>MILTKEIIEIFPEEISLVFRRTEPNDMQGIQEIRLRANKPLMIVKNNSDFFIGINGGITYDCNSAFLVNIKDIERTIQRMTNYSLYSFEDEFRNGYLTLKGGHRVGIVGRTVLGSEGIKTLKNISALNVRIAREIKGCSDAIVKKLYSDGIKHTLIISPPGCGKTTLLRDIIRNLSDGNKRLNVRGYRIGVVDERGEIAACHQGVPQLDVGLRTDVLDSCPKTLGIYMLLRSMGPEIIAVDEIGGLDDTKAIQDALKAGVKIIATAHAGTFDEIKVRAGFKEMIENSFFDVVIILSNKRGPGTIEKIIYLT</sequence>
<dbReference type="RefSeq" id="WP_008909844.1">
    <property type="nucleotide sequence ID" value="NZ_CAKP01000138.1"/>
</dbReference>
<keyword evidence="2" id="KW-0067">ATP-binding</keyword>
<dbReference type="GO" id="GO:0005524">
    <property type="term" value="F:ATP binding"/>
    <property type="evidence" value="ECO:0007669"/>
    <property type="project" value="UniProtKB-KW"/>
</dbReference>
<dbReference type="Proteomes" id="UP000007652">
    <property type="component" value="Unassembled WGS sequence"/>
</dbReference>
<evidence type="ECO:0000256" key="2">
    <source>
        <dbReference type="ARBA" id="ARBA00022840"/>
    </source>
</evidence>
<evidence type="ECO:0000259" key="3">
    <source>
        <dbReference type="SMART" id="SM00382"/>
    </source>
</evidence>
<gene>
    <name evidence="4" type="ORF">CAAU_2518</name>
</gene>
<dbReference type="eggNOG" id="COG3854">
    <property type="taxonomic scope" value="Bacteria"/>
</dbReference>
<feature type="domain" description="AAA+ ATPase" evidence="3">
    <location>
        <begin position="150"/>
        <end position="299"/>
    </location>
</feature>
<dbReference type="NCBIfam" id="TIGR02858">
    <property type="entry name" value="spore_III_AA"/>
    <property type="match status" value="1"/>
</dbReference>
<protein>
    <submittedName>
        <fullName evidence="4">Stage III sporulation protein AA</fullName>
    </submittedName>
</protein>
<dbReference type="AlphaFoldDB" id="I7KWM4"/>
<dbReference type="PANTHER" id="PTHR20953">
    <property type="entry name" value="KINASE-RELATED"/>
    <property type="match status" value="1"/>
</dbReference>
<dbReference type="SUPFAM" id="SSF52540">
    <property type="entry name" value="P-loop containing nucleoside triphosphate hydrolases"/>
    <property type="match status" value="1"/>
</dbReference>
<evidence type="ECO:0000256" key="1">
    <source>
        <dbReference type="ARBA" id="ARBA00022741"/>
    </source>
</evidence>
<dbReference type="InterPro" id="IPR045735">
    <property type="entry name" value="Spore_III_AA_AAA+_ATPase"/>
</dbReference>
<accession>I7KWM4</accession>
<organism evidence="4 5">
    <name type="scientific">Caloramator australicus RC3</name>
    <dbReference type="NCBI Taxonomy" id="857293"/>
    <lineage>
        <taxon>Bacteria</taxon>
        <taxon>Bacillati</taxon>
        <taxon>Bacillota</taxon>
        <taxon>Clostridia</taxon>
        <taxon>Eubacteriales</taxon>
        <taxon>Clostridiaceae</taxon>
        <taxon>Caloramator</taxon>
    </lineage>
</organism>
<dbReference type="PANTHER" id="PTHR20953:SF3">
    <property type="entry name" value="P-LOOP CONTAINING NUCLEOSIDE TRIPHOSPHATE HYDROLASES SUPERFAMILY PROTEIN"/>
    <property type="match status" value="1"/>
</dbReference>
<proteinExistence type="predicted"/>
<reference evidence="4 5" key="1">
    <citation type="journal article" date="2011" name="J. Bacteriol.">
        <title>Draft genome sequence of Caloramator australicus strain RC3T, a thermoanaerobe from the Great Artesian Basin of Australia.</title>
        <authorList>
            <person name="Ogg C.D."/>
            <person name="Patel B.K.C."/>
        </authorList>
    </citation>
    <scope>NUCLEOTIDE SEQUENCE [LARGE SCALE GENOMIC DNA]</scope>
    <source>
        <strain evidence="4 5">RC3</strain>
    </source>
</reference>
<name>I7KWM4_9CLOT</name>
<keyword evidence="1" id="KW-0547">Nucleotide-binding</keyword>
<dbReference type="OrthoDB" id="9768243at2"/>
<dbReference type="Pfam" id="PF19568">
    <property type="entry name" value="Spore_III_AA"/>
    <property type="match status" value="1"/>
</dbReference>
<dbReference type="InterPro" id="IPR014217">
    <property type="entry name" value="Spore_III_AA"/>
</dbReference>
<dbReference type="InterPro" id="IPR027417">
    <property type="entry name" value="P-loop_NTPase"/>
</dbReference>
<evidence type="ECO:0000313" key="4">
    <source>
        <dbReference type="EMBL" id="CCJ34601.1"/>
    </source>
</evidence>
<dbReference type="STRING" id="857293.CAAU_2518"/>
<keyword evidence="5" id="KW-1185">Reference proteome</keyword>
<evidence type="ECO:0000313" key="5">
    <source>
        <dbReference type="Proteomes" id="UP000007652"/>
    </source>
</evidence>
<comment type="caution">
    <text evidence="4">The sequence shown here is derived from an EMBL/GenBank/DDBJ whole genome shotgun (WGS) entry which is preliminary data.</text>
</comment>
<dbReference type="EMBL" id="CAKP01000138">
    <property type="protein sequence ID" value="CCJ34601.1"/>
    <property type="molecule type" value="Genomic_DNA"/>
</dbReference>
<dbReference type="InterPro" id="IPR003593">
    <property type="entry name" value="AAA+_ATPase"/>
</dbReference>
<dbReference type="Gene3D" id="3.40.50.300">
    <property type="entry name" value="P-loop containing nucleotide triphosphate hydrolases"/>
    <property type="match status" value="1"/>
</dbReference>
<dbReference type="SMART" id="SM00382">
    <property type="entry name" value="AAA"/>
    <property type="match status" value="1"/>
</dbReference>